<accession>A0ABQ5WBY9</accession>
<reference evidence="2" key="1">
    <citation type="journal article" date="2019" name="Int. J. Syst. Evol. Microbiol.">
        <title>The Global Catalogue of Microorganisms (GCM) 10K type strain sequencing project: providing services to taxonomists for standard genome sequencing and annotation.</title>
        <authorList>
            <consortium name="The Broad Institute Genomics Platform"/>
            <consortium name="The Broad Institute Genome Sequencing Center for Infectious Disease"/>
            <person name="Wu L."/>
            <person name="Ma J."/>
        </authorList>
    </citation>
    <scope>NUCLEOTIDE SEQUENCE [LARGE SCALE GENOMIC DNA]</scope>
    <source>
        <strain evidence="2">NBRC 112416</strain>
    </source>
</reference>
<gene>
    <name evidence="1" type="ORF">GCM10010862_45960</name>
</gene>
<evidence type="ECO:0000313" key="2">
    <source>
        <dbReference type="Proteomes" id="UP001156691"/>
    </source>
</evidence>
<sequence length="1111" mass="121754">MGAFFKSGCGKAAAGLAVGAAVVLSVQPAPVFGLERARLFVTQEEGYGRLVLGFPDRDKLPPYYLRMDNGVLSIEFEDEVSVVMPDVEVTLPDYISIARVDPDLNGVRFALRGDFNFNSIEAGERLFVDLLPLSWRGLPPSLPQEIIDELAERARLAAIEAERQRKARDVAELNPAAEVRIGRNPTFLRLQFNWNVDTTAAYEQVEDEARIAFEWPVDVDLMDLALDLPVEIASVESETTPDGAVVSLKLAEGIEPRFFQNSSREFLLDVDLAGVSLPKIGVEDLAAEAGDAQAAEAAEASVESAASMPRAMSAEPVTPFVTVVGTTARIVFPFEEEVPAAVFRRGDTLWMLFDTDVAITAPEDRSNLGGIAGAFEVTPAGDAQVVRIALSGERLATLGSEGRAWVLSLGDLVLAPTEPVGFARRLGLSDLYEMTADMARPVRVHEFRDPQVGDVLKIVTAYPPARGVTRTFDYVDFDALRSIHGLVLRPEHEGVGVRLEGGLAVVSAEQGLTVSSLDQVRRETFFGSAARREGFIDLTRLTQGDPAAFAQRRKMLMAQAAEGEGRARDIARLELAQFYVANRFAHEALGVLRMVGVDFEARDVLRKIRMTQAIANTLAGRPQEAITILQSPLLATDVDALLWRAIARVDASDFKGGRQDAQVAEPVLDSYPTWVKARFRLAAVRAAVETGDAGMAKRLFEAIDFAELNLEQTSLYHLLEGRLAELEGRPEDAMDMYGQVIAADIRPTRAEAIYRTLQLLDGADNLDAGKAAETLAAEAMLWRGGPLEAEMQKMLTDLYYREGAYRQGFETVRQAMAASTESAAINAMRDEAQRVFADLFLNGRADTLAPVDALGLYYDFRQLTPPGARGDEMIRNLARRLIRVDLLGQAAELLQYQLENRLRGVARSQIAADLAVVYLADRRPQDALRVLTGTRLPDISTTLARQRRVLEARALIEVGRHELALDMIRDMSGRDIDLMRIEANWKAGRYEVAAGMLEAIYSPETGPLTQAERMSIVKAAVGFVLADDRLGVSRLRSKFGERLVTTPEWAMFDYVTSAIQPTSLEFRQVAREVAAIDGLNAFLASYRQVYESEGALAPAQASQAQASVASR</sequence>
<dbReference type="EMBL" id="BSNS01000024">
    <property type="protein sequence ID" value="GLQ57337.1"/>
    <property type="molecule type" value="Genomic_DNA"/>
</dbReference>
<dbReference type="RefSeq" id="WP_284342733.1">
    <property type="nucleotide sequence ID" value="NZ_BSNS01000024.1"/>
</dbReference>
<name>A0ABQ5WBY9_9HYPH</name>
<protein>
    <recommendedName>
        <fullName evidence="3">Tetratricopeptide repeat protein</fullName>
    </recommendedName>
</protein>
<proteinExistence type="predicted"/>
<evidence type="ECO:0000313" key="1">
    <source>
        <dbReference type="EMBL" id="GLQ57337.1"/>
    </source>
</evidence>
<evidence type="ECO:0008006" key="3">
    <source>
        <dbReference type="Google" id="ProtNLM"/>
    </source>
</evidence>
<keyword evidence="2" id="KW-1185">Reference proteome</keyword>
<dbReference type="Proteomes" id="UP001156691">
    <property type="component" value="Unassembled WGS sequence"/>
</dbReference>
<comment type="caution">
    <text evidence="1">The sequence shown here is derived from an EMBL/GenBank/DDBJ whole genome shotgun (WGS) entry which is preliminary data.</text>
</comment>
<organism evidence="1 2">
    <name type="scientific">Devosia nitrariae</name>
    <dbReference type="NCBI Taxonomy" id="2071872"/>
    <lineage>
        <taxon>Bacteria</taxon>
        <taxon>Pseudomonadati</taxon>
        <taxon>Pseudomonadota</taxon>
        <taxon>Alphaproteobacteria</taxon>
        <taxon>Hyphomicrobiales</taxon>
        <taxon>Devosiaceae</taxon>
        <taxon>Devosia</taxon>
    </lineage>
</organism>